<accession>A0A086BJV2</accession>
<sequence length="105" mass="12185">MKKVYIVFFAILVFSCNNKISQPIVDYSTDYTTNDRMLSMAASLNKQKQQTLILIDNKQSDFNKLQSLIDKKRIKNLVIIKDSTEIQKLNYSYDKVKTIIVATKD</sequence>
<comment type="caution">
    <text evidence="1">The sequence shown here is derived from an EMBL/GenBank/DDBJ whole genome shotgun (WGS) entry which is preliminary data.</text>
</comment>
<keyword evidence="2" id="KW-1185">Reference proteome</keyword>
<reference evidence="1 2" key="1">
    <citation type="submission" date="2014-07" db="EMBL/GenBank/DDBJ databases">
        <title>Genome of Chryseobacterium piperi CTM.</title>
        <authorList>
            <person name="Pipes S.E."/>
            <person name="Stropko S.J."/>
            <person name="Newman J.D."/>
        </authorList>
    </citation>
    <scope>NUCLEOTIDE SEQUENCE [LARGE SCALE GENOMIC DNA]</scope>
    <source>
        <strain evidence="1 2">CTM</strain>
    </source>
</reference>
<dbReference type="AlphaFoldDB" id="A0A086BJV2"/>
<dbReference type="EMBL" id="JPRJ01000008">
    <property type="protein sequence ID" value="KFF29216.1"/>
    <property type="molecule type" value="Genomic_DNA"/>
</dbReference>
<name>A0A086BJV2_9FLAO</name>
<dbReference type="PROSITE" id="PS51257">
    <property type="entry name" value="PROKAR_LIPOPROTEIN"/>
    <property type="match status" value="1"/>
</dbReference>
<protein>
    <submittedName>
        <fullName evidence="1">Uncharacterized protein</fullName>
    </submittedName>
</protein>
<dbReference type="Proteomes" id="UP000028709">
    <property type="component" value="Unassembled WGS sequence"/>
</dbReference>
<gene>
    <name evidence="1" type="ORF">IQ37_06565</name>
</gene>
<dbReference type="OrthoDB" id="1275266at2"/>
<evidence type="ECO:0000313" key="1">
    <source>
        <dbReference type="EMBL" id="KFF29216.1"/>
    </source>
</evidence>
<dbReference type="RefSeq" id="WP_034682749.1">
    <property type="nucleotide sequence ID" value="NZ_CP023049.2"/>
</dbReference>
<dbReference type="eggNOG" id="ENOG502ZUWF">
    <property type="taxonomic scope" value="Bacteria"/>
</dbReference>
<organism evidence="1 2">
    <name type="scientific">Chryseobacterium piperi</name>
    <dbReference type="NCBI Taxonomy" id="558152"/>
    <lineage>
        <taxon>Bacteria</taxon>
        <taxon>Pseudomonadati</taxon>
        <taxon>Bacteroidota</taxon>
        <taxon>Flavobacteriia</taxon>
        <taxon>Flavobacteriales</taxon>
        <taxon>Weeksellaceae</taxon>
        <taxon>Chryseobacterium group</taxon>
        <taxon>Chryseobacterium</taxon>
    </lineage>
</organism>
<dbReference type="KEGG" id="cpip:CJF12_05360"/>
<evidence type="ECO:0000313" key="2">
    <source>
        <dbReference type="Proteomes" id="UP000028709"/>
    </source>
</evidence>
<proteinExistence type="predicted"/>